<feature type="region of interest" description="Disordered" evidence="1">
    <location>
        <begin position="47"/>
        <end position="67"/>
    </location>
</feature>
<dbReference type="GO" id="GO:0000981">
    <property type="term" value="F:DNA-binding transcription factor activity, RNA polymerase II-specific"/>
    <property type="evidence" value="ECO:0007669"/>
    <property type="project" value="TreeGrafter"/>
</dbReference>
<feature type="region of interest" description="Disordered" evidence="1">
    <location>
        <begin position="1"/>
        <end position="22"/>
    </location>
</feature>
<proteinExistence type="predicted"/>
<dbReference type="Proteomes" id="UP001208570">
    <property type="component" value="Unassembled WGS sequence"/>
</dbReference>
<comment type="caution">
    <text evidence="3">The sequence shown here is derived from an EMBL/GenBank/DDBJ whole genome shotgun (WGS) entry which is preliminary data.</text>
</comment>
<gene>
    <name evidence="3" type="ORF">LSH36_186g04044</name>
</gene>
<dbReference type="InterPro" id="IPR036638">
    <property type="entry name" value="HLH_DNA-bd_sf"/>
</dbReference>
<dbReference type="SUPFAM" id="SSF47459">
    <property type="entry name" value="HLH, helix-loop-helix DNA-binding domain"/>
    <property type="match status" value="1"/>
</dbReference>
<feature type="domain" description="BHLH" evidence="2">
    <location>
        <begin position="170"/>
        <end position="222"/>
    </location>
</feature>
<dbReference type="Gene3D" id="4.10.280.10">
    <property type="entry name" value="Helix-loop-helix DNA-binding domain"/>
    <property type="match status" value="1"/>
</dbReference>
<dbReference type="EMBL" id="JAODUP010000186">
    <property type="protein sequence ID" value="KAK2157718.1"/>
    <property type="molecule type" value="Genomic_DNA"/>
</dbReference>
<keyword evidence="4" id="KW-1185">Reference proteome</keyword>
<protein>
    <recommendedName>
        <fullName evidence="2">BHLH domain-containing protein</fullName>
    </recommendedName>
</protein>
<sequence>MEQADVTRDKSPQVTLGEDAEEEFPAVKVEPVLTASTLTLTSAHFGSAVGSCEGQPDTEENYDTPPEQRLKGEAEVEKLYYVVPGTTSGGEAAQLVADHVISQEYACFQNPEHCPELYSADSTSQFDDEDGEHERQTGSDASVGQKTGYPGDNGEVGRAKAKRKRVITVEQRKAANVRERRRMLNLNSAFDKLRKTVPTFAYEKKLSRIETLRLAITYINFLSGLLDGKDPREIKLWPPPGYSCSNFNVNFN</sequence>
<dbReference type="GO" id="GO:0046983">
    <property type="term" value="F:protein dimerization activity"/>
    <property type="evidence" value="ECO:0007669"/>
    <property type="project" value="InterPro"/>
</dbReference>
<evidence type="ECO:0000259" key="2">
    <source>
        <dbReference type="PROSITE" id="PS50888"/>
    </source>
</evidence>
<dbReference type="InterPro" id="IPR011598">
    <property type="entry name" value="bHLH_dom"/>
</dbReference>
<organism evidence="3 4">
    <name type="scientific">Paralvinella palmiformis</name>
    <dbReference type="NCBI Taxonomy" id="53620"/>
    <lineage>
        <taxon>Eukaryota</taxon>
        <taxon>Metazoa</taxon>
        <taxon>Spiralia</taxon>
        <taxon>Lophotrochozoa</taxon>
        <taxon>Annelida</taxon>
        <taxon>Polychaeta</taxon>
        <taxon>Sedentaria</taxon>
        <taxon>Canalipalpata</taxon>
        <taxon>Terebellida</taxon>
        <taxon>Terebelliformia</taxon>
        <taxon>Alvinellidae</taxon>
        <taxon>Paralvinella</taxon>
    </lineage>
</organism>
<dbReference type="AlphaFoldDB" id="A0AAD9N6W5"/>
<feature type="region of interest" description="Disordered" evidence="1">
    <location>
        <begin position="118"/>
        <end position="163"/>
    </location>
</feature>
<dbReference type="Pfam" id="PF00010">
    <property type="entry name" value="HLH"/>
    <property type="match status" value="1"/>
</dbReference>
<reference evidence="3" key="1">
    <citation type="journal article" date="2023" name="Mol. Biol. Evol.">
        <title>Third-Generation Sequencing Reveals the Adaptive Role of the Epigenome in Three Deep-Sea Polychaetes.</title>
        <authorList>
            <person name="Perez M."/>
            <person name="Aroh O."/>
            <person name="Sun Y."/>
            <person name="Lan Y."/>
            <person name="Juniper S.K."/>
            <person name="Young C.R."/>
            <person name="Angers B."/>
            <person name="Qian P.Y."/>
        </authorList>
    </citation>
    <scope>NUCLEOTIDE SEQUENCE</scope>
    <source>
        <strain evidence="3">P08H-3</strain>
    </source>
</reference>
<accession>A0AAD9N6W5</accession>
<dbReference type="GO" id="GO:0032502">
    <property type="term" value="P:developmental process"/>
    <property type="evidence" value="ECO:0007669"/>
    <property type="project" value="TreeGrafter"/>
</dbReference>
<evidence type="ECO:0000256" key="1">
    <source>
        <dbReference type="SAM" id="MobiDB-lite"/>
    </source>
</evidence>
<dbReference type="PANTHER" id="PTHR23349">
    <property type="entry name" value="BASIC HELIX-LOOP-HELIX TRANSCRIPTION FACTOR, TWIST"/>
    <property type="match status" value="1"/>
</dbReference>
<evidence type="ECO:0000313" key="4">
    <source>
        <dbReference type="Proteomes" id="UP001208570"/>
    </source>
</evidence>
<evidence type="ECO:0000313" key="3">
    <source>
        <dbReference type="EMBL" id="KAK2157718.1"/>
    </source>
</evidence>
<dbReference type="PROSITE" id="PS50888">
    <property type="entry name" value="BHLH"/>
    <property type="match status" value="1"/>
</dbReference>
<dbReference type="GO" id="GO:0000977">
    <property type="term" value="F:RNA polymerase II transcription regulatory region sequence-specific DNA binding"/>
    <property type="evidence" value="ECO:0007669"/>
    <property type="project" value="TreeGrafter"/>
</dbReference>
<dbReference type="CDD" id="cd11415">
    <property type="entry name" value="bHLH_TS_FERD3L_NATO3"/>
    <property type="match status" value="1"/>
</dbReference>
<dbReference type="InterPro" id="IPR050283">
    <property type="entry name" value="E-box_TF_Regulators"/>
</dbReference>
<name>A0AAD9N6W5_9ANNE</name>
<dbReference type="SMART" id="SM00353">
    <property type="entry name" value="HLH"/>
    <property type="match status" value="1"/>
</dbReference>
<dbReference type="PANTHER" id="PTHR23349:SF63">
    <property type="entry name" value="FER3-LIKE PROTEIN"/>
    <property type="match status" value="1"/>
</dbReference>
<feature type="compositionally biased region" description="Basic and acidic residues" evidence="1">
    <location>
        <begin position="1"/>
        <end position="11"/>
    </location>
</feature>